<dbReference type="Proteomes" id="UP001249505">
    <property type="component" value="Unassembled WGS sequence"/>
</dbReference>
<evidence type="ECO:0000313" key="1">
    <source>
        <dbReference type="EMBL" id="MDT3281647.1"/>
    </source>
</evidence>
<comment type="caution">
    <text evidence="1">The sequence shown here is derived from an EMBL/GenBank/DDBJ whole genome shotgun (WGS) entry which is preliminary data.</text>
</comment>
<keyword evidence="2" id="KW-1185">Reference proteome</keyword>
<evidence type="ECO:0000313" key="2">
    <source>
        <dbReference type="Proteomes" id="UP001249505"/>
    </source>
</evidence>
<dbReference type="EMBL" id="JAUOES010000018">
    <property type="protein sequence ID" value="MDT3281647.1"/>
    <property type="molecule type" value="Genomic_DNA"/>
</dbReference>
<evidence type="ECO:0008006" key="3">
    <source>
        <dbReference type="Google" id="ProtNLM"/>
    </source>
</evidence>
<accession>A0ABU3G1Z1</accession>
<sequence>MNTLAAAEHMLSTGTFYSASELGAELGISAVEASGKLFNIRTSKKYQCDVTPLPNRKIKVVEINGRTISSKSLWNLALFQKPLNKEAA</sequence>
<reference evidence="1 2" key="1">
    <citation type="submission" date="2023-07" db="EMBL/GenBank/DDBJ databases">
        <title>Novel Shewanella species isolated from Baltic Sea sediments.</title>
        <authorList>
            <person name="Martin-Rodriguez A.J."/>
        </authorList>
    </citation>
    <scope>NUCLEOTIDE SEQUENCE [LARGE SCALE GENOMIC DNA]</scope>
    <source>
        <strain evidence="1 2">SP2S1-2</strain>
    </source>
</reference>
<gene>
    <name evidence="1" type="ORF">Q4Q50_15290</name>
</gene>
<name>A0ABU3G1Z1_9GAMM</name>
<proteinExistence type="predicted"/>
<organism evidence="1 2">
    <name type="scientific">Shewanella scandinavica</name>
    <dbReference type="NCBI Taxonomy" id="3063538"/>
    <lineage>
        <taxon>Bacteria</taxon>
        <taxon>Pseudomonadati</taxon>
        <taxon>Pseudomonadota</taxon>
        <taxon>Gammaproteobacteria</taxon>
        <taxon>Alteromonadales</taxon>
        <taxon>Shewanellaceae</taxon>
        <taxon>Shewanella</taxon>
    </lineage>
</organism>
<dbReference type="RefSeq" id="WP_311900043.1">
    <property type="nucleotide sequence ID" value="NZ_JAUOES010000018.1"/>
</dbReference>
<protein>
    <recommendedName>
        <fullName evidence="3">Antirepressor protein C-terminal domain-containing protein</fullName>
    </recommendedName>
</protein>